<gene>
    <name evidence="2" type="ORF">B7C42_01650</name>
</gene>
<name>A0A231HD28_9NOCA</name>
<dbReference type="RefSeq" id="WP_094024805.1">
    <property type="nucleotide sequence ID" value="NZ_NGAF01000002.1"/>
</dbReference>
<sequence>MLRAAPWQIEADLQRFYGRRIGEFWRTVSPRQTGEMTPRELVALVKELPDDSRYKRVAHTAWSLQERLAAKIVNAVQSSRAEYLHVNGGELRWTPVEPPELPHERKAREAAEAEKQHQNVLGPKVFEAMLRGELKMSDIDPSRPIEEALQGVA</sequence>
<dbReference type="EMBL" id="NGAF01000002">
    <property type="protein sequence ID" value="OXR46675.1"/>
    <property type="molecule type" value="Genomic_DNA"/>
</dbReference>
<feature type="region of interest" description="Disordered" evidence="1">
    <location>
        <begin position="95"/>
        <end position="117"/>
    </location>
</feature>
<reference evidence="2 3" key="1">
    <citation type="submission" date="2017-07" db="EMBL/GenBank/DDBJ databases">
        <title>First draft Genome Sequence of Nocardia cerradoensis isolated from human infection.</title>
        <authorList>
            <person name="Carrasco G."/>
        </authorList>
    </citation>
    <scope>NUCLEOTIDE SEQUENCE [LARGE SCALE GENOMIC DNA]</scope>
    <source>
        <strain evidence="2 3">CNM20130759</strain>
    </source>
</reference>
<organism evidence="2 3">
    <name type="scientific">Nocardia cerradoensis</name>
    <dbReference type="NCBI Taxonomy" id="85688"/>
    <lineage>
        <taxon>Bacteria</taxon>
        <taxon>Bacillati</taxon>
        <taxon>Actinomycetota</taxon>
        <taxon>Actinomycetes</taxon>
        <taxon>Mycobacteriales</taxon>
        <taxon>Nocardiaceae</taxon>
        <taxon>Nocardia</taxon>
    </lineage>
</organism>
<comment type="caution">
    <text evidence="2">The sequence shown here is derived from an EMBL/GenBank/DDBJ whole genome shotgun (WGS) entry which is preliminary data.</text>
</comment>
<proteinExistence type="predicted"/>
<evidence type="ECO:0000313" key="3">
    <source>
        <dbReference type="Proteomes" id="UP000215506"/>
    </source>
</evidence>
<evidence type="ECO:0000256" key="1">
    <source>
        <dbReference type="SAM" id="MobiDB-lite"/>
    </source>
</evidence>
<feature type="compositionally biased region" description="Basic and acidic residues" evidence="1">
    <location>
        <begin position="100"/>
        <end position="117"/>
    </location>
</feature>
<protein>
    <submittedName>
        <fullName evidence="2">Uncharacterized protein</fullName>
    </submittedName>
</protein>
<dbReference type="AlphaFoldDB" id="A0A231HD28"/>
<keyword evidence="3" id="KW-1185">Reference proteome</keyword>
<evidence type="ECO:0000313" key="2">
    <source>
        <dbReference type="EMBL" id="OXR46675.1"/>
    </source>
</evidence>
<dbReference type="Proteomes" id="UP000215506">
    <property type="component" value="Unassembled WGS sequence"/>
</dbReference>
<accession>A0A231HD28</accession>